<feature type="non-terminal residue" evidence="1">
    <location>
        <position position="1"/>
    </location>
</feature>
<accession>A0AAN4Z6N0</accession>
<reference evidence="2" key="1">
    <citation type="submission" date="2022-10" db="EMBL/GenBank/DDBJ databases">
        <title>Genome assembly of Pristionchus species.</title>
        <authorList>
            <person name="Yoshida K."/>
            <person name="Sommer R.J."/>
        </authorList>
    </citation>
    <scope>NUCLEOTIDE SEQUENCE [LARGE SCALE GENOMIC DNA]</scope>
    <source>
        <strain evidence="2">RS5460</strain>
    </source>
</reference>
<sequence>LFMANESCLKETMGDSTSLGKRADDVRDGIRMSSEIKEYRSKIKSEVVVGFLRDDGPISLEENVGQTNSWSSLVHLVVAQAKDVGQTNTQASLVKVVGEVGGIIIRITQQVG</sequence>
<dbReference type="EMBL" id="BTRK01000001">
    <property type="protein sequence ID" value="GMR32923.1"/>
    <property type="molecule type" value="Genomic_DNA"/>
</dbReference>
<dbReference type="Proteomes" id="UP001328107">
    <property type="component" value="Unassembled WGS sequence"/>
</dbReference>
<name>A0AAN4Z6N0_9BILA</name>
<dbReference type="AlphaFoldDB" id="A0AAN4Z6N0"/>
<evidence type="ECO:0000313" key="1">
    <source>
        <dbReference type="EMBL" id="GMR32923.1"/>
    </source>
</evidence>
<protein>
    <submittedName>
        <fullName evidence="1">Uncharacterized protein</fullName>
    </submittedName>
</protein>
<keyword evidence="2" id="KW-1185">Reference proteome</keyword>
<gene>
    <name evidence="1" type="ORF">PMAYCL1PPCAC_03118</name>
</gene>
<organism evidence="1 2">
    <name type="scientific">Pristionchus mayeri</name>
    <dbReference type="NCBI Taxonomy" id="1317129"/>
    <lineage>
        <taxon>Eukaryota</taxon>
        <taxon>Metazoa</taxon>
        <taxon>Ecdysozoa</taxon>
        <taxon>Nematoda</taxon>
        <taxon>Chromadorea</taxon>
        <taxon>Rhabditida</taxon>
        <taxon>Rhabditina</taxon>
        <taxon>Diplogasteromorpha</taxon>
        <taxon>Diplogasteroidea</taxon>
        <taxon>Neodiplogasteridae</taxon>
        <taxon>Pristionchus</taxon>
    </lineage>
</organism>
<comment type="caution">
    <text evidence="1">The sequence shown here is derived from an EMBL/GenBank/DDBJ whole genome shotgun (WGS) entry which is preliminary data.</text>
</comment>
<evidence type="ECO:0000313" key="2">
    <source>
        <dbReference type="Proteomes" id="UP001328107"/>
    </source>
</evidence>
<proteinExistence type="predicted"/>